<sequence length="57" mass="6298">MFRGLGSLSEVKSAIAEPLSYSAHLAPADMILIRTAEHRDRLAPQRSPMSPSFFPRS</sequence>
<dbReference type="AlphaFoldDB" id="A0A1V3WY46"/>
<comment type="caution">
    <text evidence="1">The sequence shown here is derived from an EMBL/GenBank/DDBJ whole genome shotgun (WGS) entry which is preliminary data.</text>
</comment>
<evidence type="ECO:0000313" key="1">
    <source>
        <dbReference type="EMBL" id="OOK71171.1"/>
    </source>
</evidence>
<evidence type="ECO:0000313" key="2">
    <source>
        <dbReference type="Proteomes" id="UP000188532"/>
    </source>
</evidence>
<protein>
    <submittedName>
        <fullName evidence="1">Uncharacterized protein</fullName>
    </submittedName>
</protein>
<accession>A0A1V3WY46</accession>
<name>A0A1V3WY46_MYCKA</name>
<proteinExistence type="predicted"/>
<reference evidence="1 2" key="1">
    <citation type="submission" date="2017-02" db="EMBL/GenBank/DDBJ databases">
        <title>Complete genome sequences of Mycobacterium kansasii strains isolated from rhesus macaques.</title>
        <authorList>
            <person name="Panda A."/>
            <person name="Nagaraj S."/>
            <person name="Zhao X."/>
            <person name="Tettelin H."/>
            <person name="Detolla L.J."/>
        </authorList>
    </citation>
    <scope>NUCLEOTIDE SEQUENCE [LARGE SCALE GENOMIC DNA]</scope>
    <source>
        <strain evidence="1 2">11-3469</strain>
    </source>
</reference>
<gene>
    <name evidence="1" type="ORF">BZL29_5536</name>
</gene>
<organism evidence="1 2">
    <name type="scientific">Mycobacterium kansasii</name>
    <dbReference type="NCBI Taxonomy" id="1768"/>
    <lineage>
        <taxon>Bacteria</taxon>
        <taxon>Bacillati</taxon>
        <taxon>Actinomycetota</taxon>
        <taxon>Actinomycetes</taxon>
        <taxon>Mycobacteriales</taxon>
        <taxon>Mycobacteriaceae</taxon>
        <taxon>Mycobacterium</taxon>
    </lineage>
</organism>
<dbReference type="EMBL" id="MVBN01000006">
    <property type="protein sequence ID" value="OOK71171.1"/>
    <property type="molecule type" value="Genomic_DNA"/>
</dbReference>
<dbReference type="Proteomes" id="UP000188532">
    <property type="component" value="Unassembled WGS sequence"/>
</dbReference>